<dbReference type="InterPro" id="IPR045755">
    <property type="entry name" value="FtsL-like"/>
</dbReference>
<dbReference type="RefSeq" id="WP_136414748.1">
    <property type="nucleotide sequence ID" value="NZ_CAXHQF010000010.1"/>
</dbReference>
<sequence>MATRTVKASRRPSLLSRMFRGQILSSDFFARHWLPVVLGVVVAMVYITTKYTCQTNMEKIAELERKLEIVNNEKSRERSAFMGRIRETSMQQMVDSLHLNLKVQAQPPYKIPK</sequence>
<reference evidence="4" key="1">
    <citation type="submission" date="2019-02" db="EMBL/GenBank/DDBJ databases">
        <title>Isolation and identification of novel species under the genus Muribaculum.</title>
        <authorList>
            <person name="Miyake S."/>
            <person name="Ding Y."/>
            <person name="Low A."/>
            <person name="Soh M."/>
            <person name="Seedorf H."/>
        </authorList>
    </citation>
    <scope>NUCLEOTIDE SEQUENCE [LARGE SCALE GENOMIC DNA]</scope>
    <source>
        <strain evidence="4">H5</strain>
    </source>
</reference>
<keyword evidence="2" id="KW-0812">Transmembrane</keyword>
<accession>A0A4P7W267</accession>
<keyword evidence="1" id="KW-0175">Coiled coil</keyword>
<keyword evidence="2" id="KW-1133">Transmembrane helix</keyword>
<evidence type="ECO:0000256" key="1">
    <source>
        <dbReference type="SAM" id="Coils"/>
    </source>
</evidence>
<feature type="coiled-coil region" evidence="1">
    <location>
        <begin position="53"/>
        <end position="80"/>
    </location>
</feature>
<protein>
    <recommendedName>
        <fullName evidence="5">S-adenosyl-methyltransferase</fullName>
    </recommendedName>
</protein>
<keyword evidence="4" id="KW-1185">Reference proteome</keyword>
<organism evidence="3 4">
    <name type="scientific">Duncaniella dubosii</name>
    <dbReference type="NCBI Taxonomy" id="2518971"/>
    <lineage>
        <taxon>Bacteria</taxon>
        <taxon>Pseudomonadati</taxon>
        <taxon>Bacteroidota</taxon>
        <taxon>Bacteroidia</taxon>
        <taxon>Bacteroidales</taxon>
        <taxon>Muribaculaceae</taxon>
        <taxon>Duncaniella</taxon>
    </lineage>
</organism>
<dbReference type="EMBL" id="CP039396">
    <property type="protein sequence ID" value="QCD41882.1"/>
    <property type="molecule type" value="Genomic_DNA"/>
</dbReference>
<evidence type="ECO:0008006" key="5">
    <source>
        <dbReference type="Google" id="ProtNLM"/>
    </source>
</evidence>
<dbReference type="KEGG" id="ddb:E7747_06025"/>
<gene>
    <name evidence="3" type="ORF">E7747_06025</name>
</gene>
<keyword evidence="2" id="KW-0472">Membrane</keyword>
<evidence type="ECO:0000313" key="4">
    <source>
        <dbReference type="Proteomes" id="UP000297149"/>
    </source>
</evidence>
<dbReference type="Proteomes" id="UP000297149">
    <property type="component" value="Chromosome"/>
</dbReference>
<feature type="transmembrane region" description="Helical" evidence="2">
    <location>
        <begin position="28"/>
        <end position="47"/>
    </location>
</feature>
<name>A0A4P7W267_9BACT</name>
<evidence type="ECO:0000256" key="2">
    <source>
        <dbReference type="SAM" id="Phobius"/>
    </source>
</evidence>
<dbReference type="AlphaFoldDB" id="A0A4P7W267"/>
<dbReference type="Pfam" id="PF19579">
    <property type="entry name" value="FtsL_2"/>
    <property type="match status" value="1"/>
</dbReference>
<evidence type="ECO:0000313" key="3">
    <source>
        <dbReference type="EMBL" id="QCD41882.1"/>
    </source>
</evidence>
<proteinExistence type="predicted"/>